<dbReference type="GO" id="GO:0016798">
    <property type="term" value="F:hydrolase activity, acting on glycosyl bonds"/>
    <property type="evidence" value="ECO:0007669"/>
    <property type="project" value="InterPro"/>
</dbReference>
<dbReference type="SUPFAM" id="SSF49899">
    <property type="entry name" value="Concanavalin A-like lectins/glucanases"/>
    <property type="match status" value="1"/>
</dbReference>
<keyword evidence="1" id="KW-0378">Hydrolase</keyword>
<organism evidence="5 6">
    <name type="scientific">Melittangium boletus DSM 14713</name>
    <dbReference type="NCBI Taxonomy" id="1294270"/>
    <lineage>
        <taxon>Bacteria</taxon>
        <taxon>Pseudomonadati</taxon>
        <taxon>Myxococcota</taxon>
        <taxon>Myxococcia</taxon>
        <taxon>Myxococcales</taxon>
        <taxon>Cystobacterineae</taxon>
        <taxon>Archangiaceae</taxon>
        <taxon>Melittangium</taxon>
    </lineage>
</organism>
<keyword evidence="2" id="KW-0732">Signal</keyword>
<dbReference type="PROSITE" id="PS51257">
    <property type="entry name" value="PROKAR_LIPOPROTEIN"/>
    <property type="match status" value="1"/>
</dbReference>
<dbReference type="AlphaFoldDB" id="A0A250IBP1"/>
<reference evidence="5 6" key="1">
    <citation type="submission" date="2017-06" db="EMBL/GenBank/DDBJ databases">
        <authorList>
            <person name="Kim H.J."/>
            <person name="Triplett B.A."/>
        </authorList>
    </citation>
    <scope>NUCLEOTIDE SEQUENCE [LARGE SCALE GENOMIC DNA]</scope>
    <source>
        <strain evidence="5 6">DSM 14713</strain>
    </source>
</reference>
<feature type="domain" description="Alginate lyase 2" evidence="4">
    <location>
        <begin position="195"/>
        <end position="406"/>
    </location>
</feature>
<feature type="signal peptide" evidence="2">
    <location>
        <begin position="1"/>
        <end position="25"/>
    </location>
</feature>
<dbReference type="Gene3D" id="2.60.120.260">
    <property type="entry name" value="Galactose-binding domain-like"/>
    <property type="match status" value="1"/>
</dbReference>
<evidence type="ECO:0000259" key="3">
    <source>
        <dbReference type="Pfam" id="PF02018"/>
    </source>
</evidence>
<dbReference type="InterPro" id="IPR008979">
    <property type="entry name" value="Galactose-bd-like_sf"/>
</dbReference>
<dbReference type="EMBL" id="CP022163">
    <property type="protein sequence ID" value="ATB28376.1"/>
    <property type="molecule type" value="Genomic_DNA"/>
</dbReference>
<dbReference type="Pfam" id="PF08787">
    <property type="entry name" value="Alginate_lyase2"/>
    <property type="match status" value="1"/>
</dbReference>
<evidence type="ECO:0000256" key="2">
    <source>
        <dbReference type="SAM" id="SignalP"/>
    </source>
</evidence>
<dbReference type="SUPFAM" id="SSF49785">
    <property type="entry name" value="Galactose-binding domain-like"/>
    <property type="match status" value="1"/>
</dbReference>
<dbReference type="InterPro" id="IPR003305">
    <property type="entry name" value="CenC_carb-bd"/>
</dbReference>
<gene>
    <name evidence="5" type="ORF">MEBOL_001822</name>
</gene>
<dbReference type="Pfam" id="PF02018">
    <property type="entry name" value="CBM_4_9"/>
    <property type="match status" value="1"/>
</dbReference>
<name>A0A250IBP1_9BACT</name>
<dbReference type="RefSeq" id="WP_170115474.1">
    <property type="nucleotide sequence ID" value="NZ_CP022163.1"/>
</dbReference>
<evidence type="ECO:0008006" key="7">
    <source>
        <dbReference type="Google" id="ProtNLM"/>
    </source>
</evidence>
<evidence type="ECO:0000313" key="6">
    <source>
        <dbReference type="Proteomes" id="UP000217289"/>
    </source>
</evidence>
<dbReference type="KEGG" id="mbd:MEBOL_001822"/>
<feature type="domain" description="CBM-cenC" evidence="3">
    <location>
        <begin position="49"/>
        <end position="152"/>
    </location>
</feature>
<dbReference type="InterPro" id="IPR014895">
    <property type="entry name" value="Alginate_lyase_2"/>
</dbReference>
<dbReference type="Gene3D" id="2.60.120.200">
    <property type="match status" value="1"/>
</dbReference>
<protein>
    <recommendedName>
        <fullName evidence="7">Alginate lyase</fullName>
    </recommendedName>
</protein>
<dbReference type="InterPro" id="IPR013320">
    <property type="entry name" value="ConA-like_dom_sf"/>
</dbReference>
<proteinExistence type="predicted"/>
<dbReference type="Proteomes" id="UP000217289">
    <property type="component" value="Chromosome"/>
</dbReference>
<sequence>MNDRLGRALRSLVSPWLLPALMLSACGSGSVPPEEALDLSSISGTLLGTISNPGFESGKTSWGDEASFEISTSDSHSGSSSAKLSASGMRIQQTLSVDPHTTYTLSAWILGRGTVGAKSQSTVLGSKGINASAWTQVSVSFNSGDATSVTLYGAYNAGIGRFDDFTLTASGTTPPPPIDAGTPSGNATFPSDVLELDNWKITLPIGDEESPDEISQPALDTYSHSTYFHLNSTKDGVVFRAHAGGVTTSGSGYPRSELREMKGSAKAAWSSSSGKHTLFIDQKITHLPDVKKHIVVGQIHDDSDDVIVFRLEGSKLFIDLNGADGPTLTSNYVLGTRFTVKFEVSNNVVKCYYNGVWKFDYPATFSGAYFKAGAYVQSSCTGEKKVPNESCAAYGENVIYDLKVTHQ</sequence>
<keyword evidence="6" id="KW-1185">Reference proteome</keyword>
<evidence type="ECO:0000256" key="1">
    <source>
        <dbReference type="ARBA" id="ARBA00022801"/>
    </source>
</evidence>
<accession>A0A250IBP1</accession>
<feature type="chain" id="PRO_5012761239" description="Alginate lyase" evidence="2">
    <location>
        <begin position="26"/>
        <end position="407"/>
    </location>
</feature>
<evidence type="ECO:0000259" key="4">
    <source>
        <dbReference type="Pfam" id="PF08787"/>
    </source>
</evidence>
<evidence type="ECO:0000313" key="5">
    <source>
        <dbReference type="EMBL" id="ATB28376.1"/>
    </source>
</evidence>